<comment type="caution">
    <text evidence="1">The sequence shown here is derived from an EMBL/GenBank/DDBJ whole genome shotgun (WGS) entry which is preliminary data.</text>
</comment>
<accession>A0ABQ8THP3</accession>
<organism evidence="1 2">
    <name type="scientific">Periplaneta americana</name>
    <name type="common">American cockroach</name>
    <name type="synonym">Blatta americana</name>
    <dbReference type="NCBI Taxonomy" id="6978"/>
    <lineage>
        <taxon>Eukaryota</taxon>
        <taxon>Metazoa</taxon>
        <taxon>Ecdysozoa</taxon>
        <taxon>Arthropoda</taxon>
        <taxon>Hexapoda</taxon>
        <taxon>Insecta</taxon>
        <taxon>Pterygota</taxon>
        <taxon>Neoptera</taxon>
        <taxon>Polyneoptera</taxon>
        <taxon>Dictyoptera</taxon>
        <taxon>Blattodea</taxon>
        <taxon>Blattoidea</taxon>
        <taxon>Blattidae</taxon>
        <taxon>Blattinae</taxon>
        <taxon>Periplaneta</taxon>
    </lineage>
</organism>
<dbReference type="InterPro" id="IPR036397">
    <property type="entry name" value="RNaseH_sf"/>
</dbReference>
<evidence type="ECO:0000313" key="2">
    <source>
        <dbReference type="Proteomes" id="UP001148838"/>
    </source>
</evidence>
<dbReference type="Proteomes" id="UP001148838">
    <property type="component" value="Unassembled WGS sequence"/>
</dbReference>
<sequence>MRLQSRIPKRSAAALQAVYLASLKLHYPNCLRRFRWEVLDHPPYSLDLEPTTDFHVFGPLKKHLRGFFSVTINTRGEKFALAPGLNPGPWFYVPSALTIELRRSPIHSTGSNSPPPVFFPSRPDSKRAPEWLPGDDQVWDTVRLTCLQVVTTNYRGLYPSHTLRPEDEYYLHSNQAADLLLSYVGETDKNL</sequence>
<proteinExistence type="predicted"/>
<keyword evidence="2" id="KW-1185">Reference proteome</keyword>
<gene>
    <name evidence="1" type="ORF">ANN_07001</name>
</gene>
<dbReference type="EMBL" id="JAJSOF020000011">
    <property type="protein sequence ID" value="KAJ4445200.1"/>
    <property type="molecule type" value="Genomic_DNA"/>
</dbReference>
<dbReference type="Gene3D" id="3.30.420.10">
    <property type="entry name" value="Ribonuclease H-like superfamily/Ribonuclease H"/>
    <property type="match status" value="1"/>
</dbReference>
<protein>
    <submittedName>
        <fullName evidence="1">Uncharacterized protein</fullName>
    </submittedName>
</protein>
<evidence type="ECO:0000313" key="1">
    <source>
        <dbReference type="EMBL" id="KAJ4445200.1"/>
    </source>
</evidence>
<name>A0ABQ8THP3_PERAM</name>
<reference evidence="1 2" key="1">
    <citation type="journal article" date="2022" name="Allergy">
        <title>Genome assembly and annotation of Periplaneta americana reveal a comprehensive cockroach allergen profile.</title>
        <authorList>
            <person name="Wang L."/>
            <person name="Xiong Q."/>
            <person name="Saelim N."/>
            <person name="Wang L."/>
            <person name="Nong W."/>
            <person name="Wan A.T."/>
            <person name="Shi M."/>
            <person name="Liu X."/>
            <person name="Cao Q."/>
            <person name="Hui J.H.L."/>
            <person name="Sookrung N."/>
            <person name="Leung T.F."/>
            <person name="Tungtrongchitr A."/>
            <person name="Tsui S.K.W."/>
        </authorList>
    </citation>
    <scope>NUCLEOTIDE SEQUENCE [LARGE SCALE GENOMIC DNA]</scope>
    <source>
        <strain evidence="1">PWHHKU_190912</strain>
    </source>
</reference>